<feature type="region of interest" description="Disordered" evidence="1">
    <location>
        <begin position="41"/>
        <end position="60"/>
    </location>
</feature>
<reference evidence="4" key="2">
    <citation type="submission" date="2019-09" db="UniProtKB">
        <authorList>
            <consortium name="WormBaseParasite"/>
        </authorList>
    </citation>
    <scope>IDENTIFICATION</scope>
</reference>
<gene>
    <name evidence="2" type="ORF">HPBE_LOCUS2326</name>
</gene>
<keyword evidence="3" id="KW-1185">Reference proteome</keyword>
<evidence type="ECO:0000313" key="2">
    <source>
        <dbReference type="EMBL" id="VDO24526.1"/>
    </source>
</evidence>
<accession>A0A3P7TRY3</accession>
<organism evidence="3 4">
    <name type="scientific">Heligmosomoides polygyrus</name>
    <name type="common">Parasitic roundworm</name>
    <dbReference type="NCBI Taxonomy" id="6339"/>
    <lineage>
        <taxon>Eukaryota</taxon>
        <taxon>Metazoa</taxon>
        <taxon>Ecdysozoa</taxon>
        <taxon>Nematoda</taxon>
        <taxon>Chromadorea</taxon>
        <taxon>Rhabditida</taxon>
        <taxon>Rhabditina</taxon>
        <taxon>Rhabditomorpha</taxon>
        <taxon>Strongyloidea</taxon>
        <taxon>Heligmosomidae</taxon>
        <taxon>Heligmosomoides</taxon>
    </lineage>
</organism>
<evidence type="ECO:0000313" key="3">
    <source>
        <dbReference type="Proteomes" id="UP000050761"/>
    </source>
</evidence>
<dbReference type="AlphaFoldDB" id="A0A183F833"/>
<evidence type="ECO:0000313" key="4">
    <source>
        <dbReference type="WBParaSite" id="HPBE_0000232501-mRNA-1"/>
    </source>
</evidence>
<dbReference type="OrthoDB" id="5855440at2759"/>
<name>A0A183F833_HELPZ</name>
<evidence type="ECO:0000256" key="1">
    <source>
        <dbReference type="SAM" id="MobiDB-lite"/>
    </source>
</evidence>
<dbReference type="Proteomes" id="UP000050761">
    <property type="component" value="Unassembled WGS sequence"/>
</dbReference>
<protein>
    <submittedName>
        <fullName evidence="4">Zinc_ribbon_16 domain-containing protein</fullName>
    </submittedName>
</protein>
<proteinExistence type="predicted"/>
<sequence length="60" mass="6637">MCSHGGHTKHVISWFEKEEECPVLGCDCSYSHETWMRSKNSLMNPPQLGSSSPIVSRSAG</sequence>
<accession>A0A183F833</accession>
<reference evidence="2 3" key="1">
    <citation type="submission" date="2018-11" db="EMBL/GenBank/DDBJ databases">
        <authorList>
            <consortium name="Pathogen Informatics"/>
        </authorList>
    </citation>
    <scope>NUCLEOTIDE SEQUENCE [LARGE SCALE GENOMIC DNA]</scope>
</reference>
<dbReference type="EMBL" id="UZAH01003382">
    <property type="protein sequence ID" value="VDO24526.1"/>
    <property type="molecule type" value="Genomic_DNA"/>
</dbReference>
<dbReference type="WBParaSite" id="HPBE_0000232501-mRNA-1">
    <property type="protein sequence ID" value="HPBE_0000232501-mRNA-1"/>
    <property type="gene ID" value="HPBE_0000232501"/>
</dbReference>